<evidence type="ECO:0008006" key="4">
    <source>
        <dbReference type="Google" id="ProtNLM"/>
    </source>
</evidence>
<name>A0ABP6PGU4_9ACTN</name>
<feature type="transmembrane region" description="Helical" evidence="1">
    <location>
        <begin position="77"/>
        <end position="97"/>
    </location>
</feature>
<protein>
    <recommendedName>
        <fullName evidence="4">Integral membrane protein</fullName>
    </recommendedName>
</protein>
<feature type="transmembrane region" description="Helical" evidence="1">
    <location>
        <begin position="41"/>
        <end position="65"/>
    </location>
</feature>
<proteinExistence type="predicted"/>
<sequence length="140" mass="14043">MTTTTTAAPSLLRLALRVDAVVSGLNGAAYLLLAGPLSDLLGLSTGILRGIGVFLLVFGASVWLVGDRPVAPAVRTVITGNLLWTAGSVAVVVADLGTPTTIGAVWLVLQAVVVAGFAVLQLAGLRGATVSGRWAPSGRG</sequence>
<reference evidence="3" key="1">
    <citation type="journal article" date="2019" name="Int. J. Syst. Evol. Microbiol.">
        <title>The Global Catalogue of Microorganisms (GCM) 10K type strain sequencing project: providing services to taxonomists for standard genome sequencing and annotation.</title>
        <authorList>
            <consortium name="The Broad Institute Genomics Platform"/>
            <consortium name="The Broad Institute Genome Sequencing Center for Infectious Disease"/>
            <person name="Wu L."/>
            <person name="Ma J."/>
        </authorList>
    </citation>
    <scope>NUCLEOTIDE SEQUENCE [LARGE SCALE GENOMIC DNA]</scope>
    <source>
        <strain evidence="3">JCM 15614</strain>
    </source>
</reference>
<keyword evidence="1" id="KW-1133">Transmembrane helix</keyword>
<comment type="caution">
    <text evidence="2">The sequence shown here is derived from an EMBL/GenBank/DDBJ whole genome shotgun (WGS) entry which is preliminary data.</text>
</comment>
<evidence type="ECO:0000313" key="3">
    <source>
        <dbReference type="Proteomes" id="UP001499924"/>
    </source>
</evidence>
<gene>
    <name evidence="2" type="ORF">GCM10010531_32340</name>
</gene>
<evidence type="ECO:0000313" key="2">
    <source>
        <dbReference type="EMBL" id="GAA3176200.1"/>
    </source>
</evidence>
<organism evidence="2 3">
    <name type="scientific">Blastococcus jejuensis</name>
    <dbReference type="NCBI Taxonomy" id="351224"/>
    <lineage>
        <taxon>Bacteria</taxon>
        <taxon>Bacillati</taxon>
        <taxon>Actinomycetota</taxon>
        <taxon>Actinomycetes</taxon>
        <taxon>Geodermatophilales</taxon>
        <taxon>Geodermatophilaceae</taxon>
        <taxon>Blastococcus</taxon>
    </lineage>
</organism>
<accession>A0ABP6PGU4</accession>
<dbReference type="Proteomes" id="UP001499924">
    <property type="component" value="Unassembled WGS sequence"/>
</dbReference>
<keyword evidence="3" id="KW-1185">Reference proteome</keyword>
<dbReference type="EMBL" id="BAAAVV010000007">
    <property type="protein sequence ID" value="GAA3176200.1"/>
    <property type="molecule type" value="Genomic_DNA"/>
</dbReference>
<dbReference type="RefSeq" id="WP_344690002.1">
    <property type="nucleotide sequence ID" value="NZ_BAAAVV010000007.1"/>
</dbReference>
<keyword evidence="1" id="KW-0472">Membrane</keyword>
<feature type="transmembrane region" description="Helical" evidence="1">
    <location>
        <begin position="103"/>
        <end position="123"/>
    </location>
</feature>
<evidence type="ECO:0000256" key="1">
    <source>
        <dbReference type="SAM" id="Phobius"/>
    </source>
</evidence>
<keyword evidence="1" id="KW-0812">Transmembrane</keyword>